<sequence>MTEPPHPRLSKPIHEERVVKVICIGAGLSGLALAYKLRRSFTNFELVIYEKNEGISGVWFENKYPGCTCDIPAHSYCYSFEPKTDWTSVYAPAAEIRQYFEDFAEKYELNRYIKLKHQVTEAIWNASSGEWNLSVKRAEDNSIIQDKCHILINAMGALNSWKWPNIPGIETFKGKLVHSANWDENLDLQDKTVGLIGNGASGIQILPAIYPQVRKITHFIRSATWVAPPLAGPQRFYTEEEKLGFRNNTDSHLEYRKAQHLGLHKLFPVMVHDSEEQKMAAQMMGQAMKSMLPEHLHDVLVPDYDVGCRRLTPGFPYLQALAGEKSSVVVGEIKQITEGGCVDGDGKEHAFDVLICATGFDTSFSPQFPIIGENGVKLDEAWKEEVKDYMGVGVAELPNYFVVGGPSTPISAGPAVYMFGGSIPKRVLRSKTDKNSELQVEYILKMVDRYQTENIHSFAPKREAVEDYVCYRDHFMKGSVWSQGCRSWYKSQSSGKVSGLWPGNALHFVAALSEPRFEDWEYKYQGNRFWYFGNGRSQVEKDEPEVADWAFYLRKEDNSDYLSRRLRLAALTAKKA</sequence>
<dbReference type="InterPro" id="IPR020946">
    <property type="entry name" value="Flavin_mOase-like"/>
</dbReference>
<keyword evidence="2" id="KW-0285">Flavoprotein</keyword>
<dbReference type="InterPro" id="IPR036188">
    <property type="entry name" value="FAD/NAD-bd_sf"/>
</dbReference>
<reference evidence="5 6" key="1">
    <citation type="journal article" date="2018" name="Evol. Lett.">
        <title>Horizontal gene cluster transfer increased hallucinogenic mushroom diversity.</title>
        <authorList>
            <person name="Reynolds H.T."/>
            <person name="Vijayakumar V."/>
            <person name="Gluck-Thaler E."/>
            <person name="Korotkin H.B."/>
            <person name="Matheny P.B."/>
            <person name="Slot J.C."/>
        </authorList>
    </citation>
    <scope>NUCLEOTIDE SEQUENCE [LARGE SCALE GENOMIC DNA]</scope>
    <source>
        <strain evidence="5 6">2629</strain>
    </source>
</reference>
<dbReference type="GO" id="GO:0004499">
    <property type="term" value="F:N,N-dimethylaniline monooxygenase activity"/>
    <property type="evidence" value="ECO:0007669"/>
    <property type="project" value="InterPro"/>
</dbReference>
<evidence type="ECO:0000256" key="4">
    <source>
        <dbReference type="ARBA" id="ARBA00023002"/>
    </source>
</evidence>
<dbReference type="SUPFAM" id="SSF51905">
    <property type="entry name" value="FAD/NAD(P)-binding domain"/>
    <property type="match status" value="2"/>
</dbReference>
<dbReference type="PANTHER" id="PTHR42877">
    <property type="entry name" value="L-ORNITHINE N(5)-MONOOXYGENASE-RELATED"/>
    <property type="match status" value="1"/>
</dbReference>
<dbReference type="InterPro" id="IPR051209">
    <property type="entry name" value="FAD-bind_Monooxygenase_sf"/>
</dbReference>
<protein>
    <recommendedName>
        <fullName evidence="7">FAD/NAD(P)-binding domain-containing protein</fullName>
    </recommendedName>
</protein>
<evidence type="ECO:0000313" key="5">
    <source>
        <dbReference type="EMBL" id="PPR04643.1"/>
    </source>
</evidence>
<dbReference type="GO" id="GO:0050660">
    <property type="term" value="F:flavin adenine dinucleotide binding"/>
    <property type="evidence" value="ECO:0007669"/>
    <property type="project" value="InterPro"/>
</dbReference>
<dbReference type="GO" id="GO:0050661">
    <property type="term" value="F:NADP binding"/>
    <property type="evidence" value="ECO:0007669"/>
    <property type="project" value="InterPro"/>
</dbReference>
<comment type="caution">
    <text evidence="5">The sequence shown here is derived from an EMBL/GenBank/DDBJ whole genome shotgun (WGS) entry which is preliminary data.</text>
</comment>
<evidence type="ECO:0000256" key="2">
    <source>
        <dbReference type="ARBA" id="ARBA00022630"/>
    </source>
</evidence>
<dbReference type="OrthoDB" id="74360at2759"/>
<gene>
    <name evidence="5" type="ORF">CVT24_011861</name>
</gene>
<dbReference type="Pfam" id="PF00743">
    <property type="entry name" value="FMO-like"/>
    <property type="match status" value="1"/>
</dbReference>
<dbReference type="Gene3D" id="3.50.50.60">
    <property type="entry name" value="FAD/NAD(P)-binding domain"/>
    <property type="match status" value="2"/>
</dbReference>
<dbReference type="AlphaFoldDB" id="A0A409YNI6"/>
<evidence type="ECO:0008006" key="7">
    <source>
        <dbReference type="Google" id="ProtNLM"/>
    </source>
</evidence>
<dbReference type="PANTHER" id="PTHR42877:SF8">
    <property type="entry name" value="MONOOXYGENASE"/>
    <property type="match status" value="1"/>
</dbReference>
<dbReference type="STRING" id="181874.A0A409YNI6"/>
<dbReference type="Proteomes" id="UP000284842">
    <property type="component" value="Unassembled WGS sequence"/>
</dbReference>
<proteinExistence type="inferred from homology"/>
<evidence type="ECO:0000256" key="1">
    <source>
        <dbReference type="ARBA" id="ARBA00010139"/>
    </source>
</evidence>
<dbReference type="EMBL" id="NHTK01000907">
    <property type="protein sequence ID" value="PPR04643.1"/>
    <property type="molecule type" value="Genomic_DNA"/>
</dbReference>
<organism evidence="5 6">
    <name type="scientific">Panaeolus cyanescens</name>
    <dbReference type="NCBI Taxonomy" id="181874"/>
    <lineage>
        <taxon>Eukaryota</taxon>
        <taxon>Fungi</taxon>
        <taxon>Dikarya</taxon>
        <taxon>Basidiomycota</taxon>
        <taxon>Agaricomycotina</taxon>
        <taxon>Agaricomycetes</taxon>
        <taxon>Agaricomycetidae</taxon>
        <taxon>Agaricales</taxon>
        <taxon>Agaricineae</taxon>
        <taxon>Galeropsidaceae</taxon>
        <taxon>Panaeolus</taxon>
    </lineage>
</organism>
<name>A0A409YNI6_9AGAR</name>
<evidence type="ECO:0000313" key="6">
    <source>
        <dbReference type="Proteomes" id="UP000284842"/>
    </source>
</evidence>
<accession>A0A409YNI6</accession>
<dbReference type="InParanoid" id="A0A409YNI6"/>
<keyword evidence="3" id="KW-0274">FAD</keyword>
<keyword evidence="6" id="KW-1185">Reference proteome</keyword>
<evidence type="ECO:0000256" key="3">
    <source>
        <dbReference type="ARBA" id="ARBA00022827"/>
    </source>
</evidence>
<comment type="similarity">
    <text evidence="1">Belongs to the FAD-binding monooxygenase family.</text>
</comment>
<keyword evidence="4" id="KW-0560">Oxidoreductase</keyword>